<accession>A0A0F7ZXR6</accession>
<dbReference type="OrthoDB" id="5584477at2759"/>
<protein>
    <submittedName>
        <fullName evidence="1">Uncharacterized protein</fullName>
    </submittedName>
</protein>
<proteinExistence type="predicted"/>
<gene>
    <name evidence="1" type="ORF">HIM_09442</name>
</gene>
<organism evidence="1 2">
    <name type="scientific">Hirsutella minnesotensis 3608</name>
    <dbReference type="NCBI Taxonomy" id="1043627"/>
    <lineage>
        <taxon>Eukaryota</taxon>
        <taxon>Fungi</taxon>
        <taxon>Dikarya</taxon>
        <taxon>Ascomycota</taxon>
        <taxon>Pezizomycotina</taxon>
        <taxon>Sordariomycetes</taxon>
        <taxon>Hypocreomycetidae</taxon>
        <taxon>Hypocreales</taxon>
        <taxon>Ophiocordycipitaceae</taxon>
        <taxon>Hirsutella</taxon>
    </lineage>
</organism>
<reference evidence="1 2" key="1">
    <citation type="journal article" date="2014" name="Genome Biol. Evol.">
        <title>Comparative genomics and transcriptomics analyses reveal divergent lifestyle features of nematode endoparasitic fungus Hirsutella minnesotensis.</title>
        <authorList>
            <person name="Lai Y."/>
            <person name="Liu K."/>
            <person name="Zhang X."/>
            <person name="Zhang X."/>
            <person name="Li K."/>
            <person name="Wang N."/>
            <person name="Shu C."/>
            <person name="Wu Y."/>
            <person name="Wang C."/>
            <person name="Bushley K.E."/>
            <person name="Xiang M."/>
            <person name="Liu X."/>
        </authorList>
    </citation>
    <scope>NUCLEOTIDE SEQUENCE [LARGE SCALE GENOMIC DNA]</scope>
    <source>
        <strain evidence="1 2">3608</strain>
    </source>
</reference>
<evidence type="ECO:0000313" key="1">
    <source>
        <dbReference type="EMBL" id="KJZ71187.1"/>
    </source>
</evidence>
<dbReference type="EMBL" id="KQ030585">
    <property type="protein sequence ID" value="KJZ71187.1"/>
    <property type="molecule type" value="Genomic_DNA"/>
</dbReference>
<dbReference type="AlphaFoldDB" id="A0A0F7ZXR6"/>
<dbReference type="Proteomes" id="UP000054481">
    <property type="component" value="Unassembled WGS sequence"/>
</dbReference>
<sequence length="257" mass="29436">MASLSAHDHDIIACYPLGNSLDHLRKSLQDAERSYSSIFDSHDGANDSEQHHQDIISHLLTTLMGRRVAFCLLSKSSGRDVASDLGLLLTRIRKGDLKYSYYRHLVRLVIQKASDFDVWSAVLDLITKLTRATPPTSAPATFNVTLTTYSFPWQQGSEQTWRKAKPRVYEEIRRCTHRRGGGSHEKYFKDKWNERAKQIWQAITSRYSGSDEGWTQLSNVAAKDAVCDRCLSLQQELLAKERTAYFRNIFRNMNSAF</sequence>
<keyword evidence="2" id="KW-1185">Reference proteome</keyword>
<evidence type="ECO:0000313" key="2">
    <source>
        <dbReference type="Proteomes" id="UP000054481"/>
    </source>
</evidence>
<name>A0A0F7ZXR6_9HYPO</name>